<evidence type="ECO:0000313" key="2">
    <source>
        <dbReference type="Ensembl" id="ENSBIXP00000017961.1"/>
    </source>
</evidence>
<dbReference type="PANTHER" id="PTHR16046">
    <property type="entry name" value="SMC5-SMC6 COMPLEX LOCALIZATION FACTOR 2"/>
    <property type="match status" value="1"/>
</dbReference>
<organism evidence="2 3">
    <name type="scientific">Bos indicus x Bos taurus</name>
    <name type="common">Hybrid cattle</name>
    <dbReference type="NCBI Taxonomy" id="30522"/>
    <lineage>
        <taxon>Eukaryota</taxon>
        <taxon>Metazoa</taxon>
        <taxon>Chordata</taxon>
        <taxon>Craniata</taxon>
        <taxon>Vertebrata</taxon>
        <taxon>Euteleostomi</taxon>
        <taxon>Mammalia</taxon>
        <taxon>Eutheria</taxon>
        <taxon>Laurasiatheria</taxon>
        <taxon>Artiodactyla</taxon>
        <taxon>Ruminantia</taxon>
        <taxon>Pecora</taxon>
        <taxon>Bovidae</taxon>
        <taxon>Bovinae</taxon>
        <taxon>Bos</taxon>
    </lineage>
</organism>
<sequence length="284" mass="30540">MLSRVKLFSWRGKTWEQPARCPVGPCLPPPLPRVLAGVELPAGGLLLGLWAAKLALCVHSCEPGAGRTVVETIYRLGRPEQGSTALVLLSSLCQLLSLMRPSSLRRYLGPETVLPGQEQQPKASAQLDHKACYLCHSLLTLAGVVVSCQDITPDQWGELQLLCMQLDRHINTHIRESPQAMHQTTLKDLAAQTYIRWQELLAHCQPQVVPPPHSPPGLEGEGSGQLTDQSPQSVCPLCSCQAPGWEMGEGSGGGGDAPLVDRRPSYQGASAQGRQGAVRGTQTS</sequence>
<dbReference type="STRING" id="30522.A0A4W2CX26"/>
<reference evidence="2" key="2">
    <citation type="submission" date="2025-08" db="UniProtKB">
        <authorList>
            <consortium name="Ensembl"/>
        </authorList>
    </citation>
    <scope>IDENTIFICATION</scope>
</reference>
<keyword evidence="3" id="KW-1185">Reference proteome</keyword>
<dbReference type="InterPro" id="IPR026161">
    <property type="entry name" value="FAM178"/>
</dbReference>
<dbReference type="Proteomes" id="UP000314981">
    <property type="component" value="Chromosome 11"/>
</dbReference>
<evidence type="ECO:0000313" key="3">
    <source>
        <dbReference type="Proteomes" id="UP000314981"/>
    </source>
</evidence>
<dbReference type="Ensembl" id="ENSBIXT00000030725.1">
    <property type="protein sequence ID" value="ENSBIXP00000017961.1"/>
    <property type="gene ID" value="ENSBIXG00000021866.1"/>
</dbReference>
<proteinExistence type="predicted"/>
<dbReference type="PANTHER" id="PTHR16046:SF11">
    <property type="entry name" value="PROTEIN FAM178B"/>
    <property type="match status" value="1"/>
</dbReference>
<feature type="region of interest" description="Disordered" evidence="1">
    <location>
        <begin position="207"/>
        <end position="230"/>
    </location>
</feature>
<dbReference type="AlphaFoldDB" id="A0A4W2CX26"/>
<name>A0A4W2CX26_BOBOX</name>
<evidence type="ECO:0000256" key="1">
    <source>
        <dbReference type="SAM" id="MobiDB-lite"/>
    </source>
</evidence>
<reference evidence="2" key="3">
    <citation type="submission" date="2025-09" db="UniProtKB">
        <authorList>
            <consortium name="Ensembl"/>
        </authorList>
    </citation>
    <scope>IDENTIFICATION</scope>
</reference>
<accession>A0A4W2CX26</accession>
<protein>
    <submittedName>
        <fullName evidence="2">Family with sequence similarity 178 member B</fullName>
    </submittedName>
</protein>
<feature type="region of interest" description="Disordered" evidence="1">
    <location>
        <begin position="246"/>
        <end position="284"/>
    </location>
</feature>
<reference evidence="2 3" key="1">
    <citation type="submission" date="2018-11" db="EMBL/GenBank/DDBJ databases">
        <title>Haplotype-resolved cattle genomes.</title>
        <authorList>
            <person name="Low W.Y."/>
            <person name="Tearle R."/>
            <person name="Bickhart D.M."/>
            <person name="Rosen B.D."/>
            <person name="Koren S."/>
            <person name="Rhie A."/>
            <person name="Hiendleder S."/>
            <person name="Phillippy A.M."/>
            <person name="Smith T.P.L."/>
            <person name="Williams J.L."/>
        </authorList>
    </citation>
    <scope>NUCLEOTIDE SEQUENCE [LARGE SCALE GENOMIC DNA]</scope>
</reference>
<feature type="compositionally biased region" description="Gly residues" evidence="1">
    <location>
        <begin position="247"/>
        <end position="256"/>
    </location>
</feature>